<dbReference type="NCBIfam" id="NF038093">
    <property type="entry name" value="GrdX"/>
    <property type="match status" value="1"/>
</dbReference>
<evidence type="ECO:0000313" key="2">
    <source>
        <dbReference type="Proteomes" id="UP000464374"/>
    </source>
</evidence>
<name>A0A6P1Y2N4_9SPIR</name>
<dbReference type="Proteomes" id="UP000464374">
    <property type="component" value="Chromosome"/>
</dbReference>
<reference evidence="1 2" key="1">
    <citation type="submission" date="2020-01" db="EMBL/GenBank/DDBJ databases">
        <title>Complete genome sequence of a human oral phylogroup 1 Treponema sp. strain ATCC 700766, originally isolated from periodontitis dental plaque.</title>
        <authorList>
            <person name="Chan Y."/>
            <person name="Huo Y.-B."/>
            <person name="Yu X.-L."/>
            <person name="Zeng H."/>
            <person name="Leung W.-K."/>
            <person name="Watt R.M."/>
        </authorList>
    </citation>
    <scope>NUCLEOTIDE SEQUENCE [LARGE SCALE GENOMIC DNA]</scope>
    <source>
        <strain evidence="1 2">OMZ 804</strain>
    </source>
</reference>
<dbReference type="EMBL" id="CP048020">
    <property type="protein sequence ID" value="QHX44088.1"/>
    <property type="molecule type" value="Genomic_DNA"/>
</dbReference>
<dbReference type="RefSeq" id="WP_162664385.1">
    <property type="nucleotide sequence ID" value="NZ_CP048020.1"/>
</dbReference>
<organism evidence="1 2">
    <name type="scientific">Treponema vincentii</name>
    <dbReference type="NCBI Taxonomy" id="69710"/>
    <lineage>
        <taxon>Bacteria</taxon>
        <taxon>Pseudomonadati</taxon>
        <taxon>Spirochaetota</taxon>
        <taxon>Spirochaetia</taxon>
        <taxon>Spirochaetales</taxon>
        <taxon>Treponemataceae</taxon>
        <taxon>Treponema</taxon>
    </lineage>
</organism>
<sequence>MKQLIITNNPKTAEYIEHQRKEWNSSAGIDTSNDDTAAIELIFCASRDELYTQVRDYIHRNWKLQNHAMYGNIQLHKQPYRSMVLTKGTELDTRSLQLWEQAMERVKRTNPPNYSEKVLEDFQALDLSLFRSAL</sequence>
<dbReference type="InterPro" id="IPR047735">
    <property type="entry name" value="GrdX-like"/>
</dbReference>
<dbReference type="KEGG" id="trz:GWP43_12245"/>
<gene>
    <name evidence="1" type="ORF">GWP43_12245</name>
</gene>
<accession>A0A6P1Y2N4</accession>
<dbReference type="AlphaFoldDB" id="A0A6P1Y2N4"/>
<evidence type="ECO:0000313" key="1">
    <source>
        <dbReference type="EMBL" id="QHX44088.1"/>
    </source>
</evidence>
<proteinExistence type="predicted"/>
<protein>
    <submittedName>
        <fullName evidence="1">GrdX protein</fullName>
    </submittedName>
</protein>